<feature type="transmembrane region" description="Helical" evidence="1">
    <location>
        <begin position="21"/>
        <end position="47"/>
    </location>
</feature>
<accession>A0A383ATS4</accession>
<reference evidence="2" key="1">
    <citation type="submission" date="2018-05" db="EMBL/GenBank/DDBJ databases">
        <authorList>
            <person name="Lanie J.A."/>
            <person name="Ng W.-L."/>
            <person name="Kazmierczak K.M."/>
            <person name="Andrzejewski T.M."/>
            <person name="Davidsen T.M."/>
            <person name="Wayne K.J."/>
            <person name="Tettelin H."/>
            <person name="Glass J.I."/>
            <person name="Rusch D."/>
            <person name="Podicherti R."/>
            <person name="Tsui H.-C.T."/>
            <person name="Winkler M.E."/>
        </authorList>
    </citation>
    <scope>NUCLEOTIDE SEQUENCE</scope>
</reference>
<keyword evidence="1" id="KW-1133">Transmembrane helix</keyword>
<dbReference type="AlphaFoldDB" id="A0A383ATS4"/>
<evidence type="ECO:0000256" key="1">
    <source>
        <dbReference type="SAM" id="Phobius"/>
    </source>
</evidence>
<name>A0A383ATS4_9ZZZZ</name>
<protein>
    <recommendedName>
        <fullName evidence="3">Major facilitator superfamily (MFS) profile domain-containing protein</fullName>
    </recommendedName>
</protein>
<organism evidence="2">
    <name type="scientific">marine metagenome</name>
    <dbReference type="NCBI Taxonomy" id="408172"/>
    <lineage>
        <taxon>unclassified sequences</taxon>
        <taxon>metagenomes</taxon>
        <taxon>ecological metagenomes</taxon>
    </lineage>
</organism>
<gene>
    <name evidence="2" type="ORF">METZ01_LOCUS463865</name>
</gene>
<keyword evidence="1" id="KW-0472">Membrane</keyword>
<dbReference type="EMBL" id="UINC01194764">
    <property type="protein sequence ID" value="SVE11011.1"/>
    <property type="molecule type" value="Genomic_DNA"/>
</dbReference>
<proteinExistence type="predicted"/>
<evidence type="ECO:0000313" key="2">
    <source>
        <dbReference type="EMBL" id="SVE11011.1"/>
    </source>
</evidence>
<keyword evidence="1" id="KW-0812">Transmembrane</keyword>
<feature type="non-terminal residue" evidence="2">
    <location>
        <position position="48"/>
    </location>
</feature>
<evidence type="ECO:0008006" key="3">
    <source>
        <dbReference type="Google" id="ProtNLM"/>
    </source>
</evidence>
<sequence length="48" mass="5587">MGKFFNGFFADYANVRRFFTFGLITSGLINVSMGLNQSLLLWVVFWFL</sequence>